<evidence type="ECO:0000256" key="1">
    <source>
        <dbReference type="SAM" id="Coils"/>
    </source>
</evidence>
<comment type="caution">
    <text evidence="2">The sequence shown here is derived from an EMBL/GenBank/DDBJ whole genome shotgun (WGS) entry which is preliminary data.</text>
</comment>
<dbReference type="AlphaFoldDB" id="A0A0A0HW18"/>
<organism evidence="2 3">
    <name type="scientific">Clostridium botulinum C/D str. DC5</name>
    <dbReference type="NCBI Taxonomy" id="1443128"/>
    <lineage>
        <taxon>Bacteria</taxon>
        <taxon>Bacillati</taxon>
        <taxon>Bacillota</taxon>
        <taxon>Clostridia</taxon>
        <taxon>Eubacteriales</taxon>
        <taxon>Clostridiaceae</taxon>
        <taxon>Clostridium</taxon>
    </lineage>
</organism>
<evidence type="ECO:0000313" key="3">
    <source>
        <dbReference type="Proteomes" id="UP000030014"/>
    </source>
</evidence>
<feature type="coiled-coil region" evidence="1">
    <location>
        <begin position="114"/>
        <end position="141"/>
    </location>
</feature>
<dbReference type="RefSeq" id="WP_039260183.1">
    <property type="nucleotide sequence ID" value="NZ_JDRY01000170.1"/>
</dbReference>
<sequence>MVQEITIARALTELKTLDKKINKKISESKFAIVCKQSSKKVDGIQTREEFNQSAKSSYDSIVDLIARRNEIKTKIVASNAITKVAIANKEYTVAEAIERKNSIELDKMLLVSMRNDYNRALALYESSNNKVEQQLNEHLETMFGTETKQKDNDVTIFTENFRKQHGYEIIDPLKLKEKVDKLTDEIDSFETEVDACLSESNAITKITISDDK</sequence>
<name>A0A0A0HW18_CLOBO</name>
<accession>A0A0A0HW18</accession>
<dbReference type="Proteomes" id="UP000030014">
    <property type="component" value="Unassembled WGS sequence"/>
</dbReference>
<evidence type="ECO:0000313" key="2">
    <source>
        <dbReference type="EMBL" id="KGM93374.1"/>
    </source>
</evidence>
<proteinExistence type="predicted"/>
<gene>
    <name evidence="2" type="ORF">Z955_15510</name>
</gene>
<keyword evidence="1" id="KW-0175">Coiled coil</keyword>
<dbReference type="EMBL" id="JDRY01000170">
    <property type="protein sequence ID" value="KGM93374.1"/>
    <property type="molecule type" value="Genomic_DNA"/>
</dbReference>
<reference evidence="2 3" key="1">
    <citation type="submission" date="2014-01" db="EMBL/GenBank/DDBJ databases">
        <title>Plasmidome dynamics in the species complex Clostridium novyi sensu lato converts strains of independent lineages into distinctly different pathogens.</title>
        <authorList>
            <person name="Skarin H."/>
            <person name="Segerman B."/>
        </authorList>
    </citation>
    <scope>NUCLEOTIDE SEQUENCE [LARGE SCALE GENOMIC DNA]</scope>
    <source>
        <strain evidence="2 3">DC5</strain>
    </source>
</reference>
<protein>
    <submittedName>
        <fullName evidence="2">Uncharacterized protein</fullName>
    </submittedName>
</protein>